<sequence length="251" mass="26886">MRLGTASWAEGPTERRALVAQLPSDPSRVVDLNRLERLRLAKLGEGRAEALAAELVPPSLRQLLEGGIRAVNRARQVVAYAEKWQGRQGLPEALAPRAAAVDLLPCLPRPAAVRRWDGTFLDHLAVQGPGGVLAQPPVPTLAWVGLSGGAAAGCCLALDNAPGVVLGAWLDLDMDWAGALEMGLGTRRRRVPLDTWRDLEPREPRPAEVILAPPPHFRAVPAQPGGEVRIASPLETLALRLAETLVHPTVQ</sequence>
<dbReference type="AlphaFoldDB" id="A0AA48KAN4"/>
<dbReference type="Proteomes" id="UP001238179">
    <property type="component" value="Chromosome"/>
</dbReference>
<reference evidence="2" key="1">
    <citation type="journal article" date="2023" name="Int. J. Syst. Evol. Microbiol.">
        <title>Mesoterricola silvestris gen. nov., sp. nov., Mesoterricola sediminis sp. nov., Geothrix oryzae sp. nov., Geothrix edaphica sp. nov., Geothrix rubra sp. nov., and Geothrix limicola sp. nov., six novel members of Acidobacteriota isolated from soils.</title>
        <authorList>
            <person name="Itoh H."/>
            <person name="Sugisawa Y."/>
            <person name="Mise K."/>
            <person name="Xu Z."/>
            <person name="Kuniyasu M."/>
            <person name="Ushijima N."/>
            <person name="Kawano K."/>
            <person name="Kobayashi E."/>
            <person name="Shiratori Y."/>
            <person name="Masuda Y."/>
            <person name="Senoo K."/>
        </authorList>
    </citation>
    <scope>NUCLEOTIDE SEQUENCE [LARGE SCALE GENOMIC DNA]</scope>
    <source>
        <strain evidence="2">W79</strain>
    </source>
</reference>
<accession>A0AA48KAN4</accession>
<dbReference type="RefSeq" id="WP_316413530.1">
    <property type="nucleotide sequence ID" value="NZ_AP027080.1"/>
</dbReference>
<protein>
    <submittedName>
        <fullName evidence="1">Uncharacterized protein</fullName>
    </submittedName>
</protein>
<dbReference type="KEGG" id="msil:METEAL_40300"/>
<name>A0AA48KAN4_9BACT</name>
<evidence type="ECO:0000313" key="2">
    <source>
        <dbReference type="Proteomes" id="UP001238179"/>
    </source>
</evidence>
<evidence type="ECO:0000313" key="1">
    <source>
        <dbReference type="EMBL" id="BDU74856.1"/>
    </source>
</evidence>
<dbReference type="EMBL" id="AP027080">
    <property type="protein sequence ID" value="BDU74856.1"/>
    <property type="molecule type" value="Genomic_DNA"/>
</dbReference>
<organism evidence="1 2">
    <name type="scientific">Mesoterricola silvestris</name>
    <dbReference type="NCBI Taxonomy" id="2927979"/>
    <lineage>
        <taxon>Bacteria</taxon>
        <taxon>Pseudomonadati</taxon>
        <taxon>Acidobacteriota</taxon>
        <taxon>Holophagae</taxon>
        <taxon>Holophagales</taxon>
        <taxon>Holophagaceae</taxon>
        <taxon>Mesoterricola</taxon>
    </lineage>
</organism>
<proteinExistence type="predicted"/>
<keyword evidence="2" id="KW-1185">Reference proteome</keyword>
<gene>
    <name evidence="1" type="ORF">METEAL_40300</name>
</gene>